<evidence type="ECO:0000313" key="2">
    <source>
        <dbReference type="EMBL" id="KAJ2923935.1"/>
    </source>
</evidence>
<comment type="caution">
    <text evidence="2">The sequence shown here is derived from an EMBL/GenBank/DDBJ whole genome shotgun (WGS) entry which is preliminary data.</text>
</comment>
<organism evidence="2 3">
    <name type="scientific">Candolleomyces eurysporus</name>
    <dbReference type="NCBI Taxonomy" id="2828524"/>
    <lineage>
        <taxon>Eukaryota</taxon>
        <taxon>Fungi</taxon>
        <taxon>Dikarya</taxon>
        <taxon>Basidiomycota</taxon>
        <taxon>Agaricomycotina</taxon>
        <taxon>Agaricomycetes</taxon>
        <taxon>Agaricomycetidae</taxon>
        <taxon>Agaricales</taxon>
        <taxon>Agaricineae</taxon>
        <taxon>Psathyrellaceae</taxon>
        <taxon>Candolleomyces</taxon>
    </lineage>
</organism>
<evidence type="ECO:0000256" key="1">
    <source>
        <dbReference type="SAM" id="MobiDB-lite"/>
    </source>
</evidence>
<keyword evidence="3" id="KW-1185">Reference proteome</keyword>
<dbReference type="Proteomes" id="UP001140091">
    <property type="component" value="Unassembled WGS sequence"/>
</dbReference>
<feature type="non-terminal residue" evidence="2">
    <location>
        <position position="1"/>
    </location>
</feature>
<accession>A0A9W8J3R2</accession>
<evidence type="ECO:0000313" key="3">
    <source>
        <dbReference type="Proteomes" id="UP001140091"/>
    </source>
</evidence>
<sequence length="218" mass="24239">MFARYPSKSNNDEHRGSDIVVVAAASVHNLKTAAGLVLEKEFEGLRNTLNGRMNNIQKTFGYLQSATHIGKADREKKNEVPRLSGRSFRVSSPFSRQGQAPGSAERGQVCFDGEDSQSEDHGKGEVQRQYPRTSCLEEVAKDRDSVKASLATKTAEPENTKERASLNASGLRTQLEEVKKERDFTKAAQLDAQTELELKRKALQESEEESEVLRQGLE</sequence>
<feature type="compositionally biased region" description="Basic and acidic residues" evidence="1">
    <location>
        <begin position="155"/>
        <end position="164"/>
    </location>
</feature>
<feature type="region of interest" description="Disordered" evidence="1">
    <location>
        <begin position="68"/>
        <end position="173"/>
    </location>
</feature>
<feature type="compositionally biased region" description="Polar residues" evidence="1">
    <location>
        <begin position="89"/>
        <end position="100"/>
    </location>
</feature>
<reference evidence="2" key="1">
    <citation type="submission" date="2022-06" db="EMBL/GenBank/DDBJ databases">
        <title>Genome Sequence of Candolleomyces eurysporus.</title>
        <authorList>
            <person name="Buettner E."/>
        </authorList>
    </citation>
    <scope>NUCLEOTIDE SEQUENCE</scope>
    <source>
        <strain evidence="2">VTCC 930004</strain>
    </source>
</reference>
<protein>
    <submittedName>
        <fullName evidence="2">Uncharacterized protein</fullName>
    </submittedName>
</protein>
<name>A0A9W8J3R2_9AGAR</name>
<gene>
    <name evidence="2" type="ORF">H1R20_g13171</name>
</gene>
<dbReference type="AlphaFoldDB" id="A0A9W8J3R2"/>
<dbReference type="EMBL" id="JANBPK010001264">
    <property type="protein sequence ID" value="KAJ2923935.1"/>
    <property type="molecule type" value="Genomic_DNA"/>
</dbReference>
<proteinExistence type="predicted"/>
<feature type="compositionally biased region" description="Basic and acidic residues" evidence="1">
    <location>
        <begin position="70"/>
        <end position="80"/>
    </location>
</feature>